<dbReference type="AlphaFoldDB" id="A0A343K673"/>
<protein>
    <recommendedName>
        <fullName evidence="3">NADH-ubiquinone oxidoreductase chain 4L</fullName>
    </recommendedName>
    <alternativeName>
        <fullName evidence="9">NADH dehydrogenase subunit 4L</fullName>
    </alternativeName>
</protein>
<feature type="transmembrane region" description="Helical" evidence="11">
    <location>
        <begin position="6"/>
        <end position="21"/>
    </location>
</feature>
<evidence type="ECO:0000256" key="9">
    <source>
        <dbReference type="ARBA" id="ARBA00031586"/>
    </source>
</evidence>
<keyword evidence="12" id="KW-0496">Mitochondrion</keyword>
<feature type="transmembrane region" description="Helical" evidence="11">
    <location>
        <begin position="59"/>
        <end position="79"/>
    </location>
</feature>
<evidence type="ECO:0000256" key="8">
    <source>
        <dbReference type="ARBA" id="ARBA00023136"/>
    </source>
</evidence>
<keyword evidence="8 11" id="KW-0472">Membrane</keyword>
<sequence length="95" mass="11079">MSFLLIYMYMYMIGLLTLCLMRKHVFSCLLSLEFIILSLFVFLYLYLICFNYEFCFGMIFLSFSVCEGVLGLSVLVSLIRSHGNDYLNSFSLILC</sequence>
<comment type="similarity">
    <text evidence="2">Belongs to the complex I subunit 4L family.</text>
</comment>
<dbReference type="GO" id="GO:0008137">
    <property type="term" value="F:NADH dehydrogenase (ubiquinone) activity"/>
    <property type="evidence" value="ECO:0007669"/>
    <property type="project" value="UniProtKB-EC"/>
</dbReference>
<name>A0A343K673_9HEMI</name>
<gene>
    <name evidence="12" type="primary">nad4l</name>
</gene>
<evidence type="ECO:0000256" key="2">
    <source>
        <dbReference type="ARBA" id="ARBA00010519"/>
    </source>
</evidence>
<evidence type="ECO:0000256" key="7">
    <source>
        <dbReference type="ARBA" id="ARBA00023027"/>
    </source>
</evidence>
<dbReference type="Pfam" id="PF00420">
    <property type="entry name" value="Oxidored_q2"/>
    <property type="match status" value="1"/>
</dbReference>
<dbReference type="GO" id="GO:0016020">
    <property type="term" value="C:membrane"/>
    <property type="evidence" value="ECO:0007669"/>
    <property type="project" value="UniProtKB-SubCell"/>
</dbReference>
<geneLocation type="mitochondrion" evidence="12"/>
<keyword evidence="5" id="KW-1278">Translocase</keyword>
<evidence type="ECO:0000256" key="3">
    <source>
        <dbReference type="ARBA" id="ARBA00016612"/>
    </source>
</evidence>
<evidence type="ECO:0000256" key="4">
    <source>
        <dbReference type="ARBA" id="ARBA00022692"/>
    </source>
</evidence>
<feature type="transmembrane region" description="Helical" evidence="11">
    <location>
        <begin position="28"/>
        <end position="47"/>
    </location>
</feature>
<evidence type="ECO:0000256" key="11">
    <source>
        <dbReference type="SAM" id="Phobius"/>
    </source>
</evidence>
<comment type="catalytic activity">
    <reaction evidence="10">
        <text>a ubiquinone + NADH + 5 H(+)(in) = a ubiquinol + NAD(+) + 4 H(+)(out)</text>
        <dbReference type="Rhea" id="RHEA:29091"/>
        <dbReference type="Rhea" id="RHEA-COMP:9565"/>
        <dbReference type="Rhea" id="RHEA-COMP:9566"/>
        <dbReference type="ChEBI" id="CHEBI:15378"/>
        <dbReference type="ChEBI" id="CHEBI:16389"/>
        <dbReference type="ChEBI" id="CHEBI:17976"/>
        <dbReference type="ChEBI" id="CHEBI:57540"/>
        <dbReference type="ChEBI" id="CHEBI:57945"/>
        <dbReference type="EC" id="7.1.1.2"/>
    </reaction>
</comment>
<keyword evidence="4 11" id="KW-0812">Transmembrane</keyword>
<organism evidence="12">
    <name type="scientific">Paphnutius ruficeps</name>
    <dbReference type="NCBI Taxonomy" id="1035836"/>
    <lineage>
        <taxon>Eukaryota</taxon>
        <taxon>Metazoa</taxon>
        <taxon>Ecdysozoa</taxon>
        <taxon>Arthropoda</taxon>
        <taxon>Hexapoda</taxon>
        <taxon>Insecta</taxon>
        <taxon>Pterygota</taxon>
        <taxon>Neoptera</taxon>
        <taxon>Paraneoptera</taxon>
        <taxon>Hemiptera</taxon>
        <taxon>Auchenorrhyncha</taxon>
        <taxon>Cercopoidea</taxon>
        <taxon>Cercopidae</taxon>
        <taxon>Cercopidae incertae sedis</taxon>
        <taxon>Paphnutius</taxon>
    </lineage>
</organism>
<dbReference type="EMBL" id="KX437731">
    <property type="protein sequence ID" value="ATD53072.1"/>
    <property type="molecule type" value="Genomic_DNA"/>
</dbReference>
<evidence type="ECO:0000256" key="5">
    <source>
        <dbReference type="ARBA" id="ARBA00022967"/>
    </source>
</evidence>
<proteinExistence type="inferred from homology"/>
<reference evidence="12" key="1">
    <citation type="journal article" date="2017" name="Zool. J. Linn. Soc.">
        <title>Insufficient power of mitogenomic data in resolving the auchenorrhynchan monophyly.</title>
        <authorList>
            <person name="Song N."/>
            <person name="Cai W."/>
            <person name="Li H."/>
        </authorList>
    </citation>
    <scope>NUCLEOTIDE SEQUENCE</scope>
</reference>
<evidence type="ECO:0000256" key="6">
    <source>
        <dbReference type="ARBA" id="ARBA00022989"/>
    </source>
</evidence>
<comment type="subcellular location">
    <subcellularLocation>
        <location evidence="1">Membrane</location>
        <topology evidence="1">Multi-pass membrane protein</topology>
    </subcellularLocation>
</comment>
<dbReference type="Gene3D" id="1.10.287.3510">
    <property type="match status" value="1"/>
</dbReference>
<accession>A0A343K673</accession>
<dbReference type="InterPro" id="IPR039428">
    <property type="entry name" value="NUOK/Mnh_C1-like"/>
</dbReference>
<evidence type="ECO:0000256" key="10">
    <source>
        <dbReference type="ARBA" id="ARBA00049551"/>
    </source>
</evidence>
<keyword evidence="6 11" id="KW-1133">Transmembrane helix</keyword>
<keyword evidence="7" id="KW-0520">NAD</keyword>
<evidence type="ECO:0000256" key="1">
    <source>
        <dbReference type="ARBA" id="ARBA00004141"/>
    </source>
</evidence>
<evidence type="ECO:0000313" key="12">
    <source>
        <dbReference type="EMBL" id="ATD53072.1"/>
    </source>
</evidence>